<proteinExistence type="predicted"/>
<name>A0ACC3STV8_LIPKO</name>
<accession>A0ACC3STV8</accession>
<evidence type="ECO:0000313" key="1">
    <source>
        <dbReference type="EMBL" id="KAK9235036.1"/>
    </source>
</evidence>
<dbReference type="Proteomes" id="UP001433508">
    <property type="component" value="Unassembled WGS sequence"/>
</dbReference>
<comment type="caution">
    <text evidence="1">The sequence shown here is derived from an EMBL/GenBank/DDBJ whole genome shotgun (WGS) entry which is preliminary data.</text>
</comment>
<dbReference type="EMBL" id="MU971435">
    <property type="protein sequence ID" value="KAK9235036.1"/>
    <property type="molecule type" value="Genomic_DNA"/>
</dbReference>
<sequence>MESPIIPTETSRYIPPSRLASYSSKPIVPGVEYESILQEASLDSGGYMTSSDWRCHANIEHHISLVPTLHVQPRHKRVSVPETTAPAEEFNPEAQTIEVQNYVFGDETRFGMTLNINRAAYLSFEGKGDNGRYHKEPELSQSDTSPFESSRSPTVEQSHIEDIGTEVHSELDPMNPVIAQANKRRRGRPRLIPQHSRAERRRAQIREAQRTYRERKDKTIADLRARISKLQSTIDSMRATFLEIYCEGRRVAIHHRDSKFVETLTNVTVKILEASKAVDIDMESTRLNLLENQYKGSHVDVGQPSNQNSSSLKVDLIK</sequence>
<protein>
    <submittedName>
        <fullName evidence="1">Uncharacterized protein</fullName>
    </submittedName>
</protein>
<reference evidence="2" key="1">
    <citation type="journal article" date="2024" name="Front. Bioeng. Biotechnol.">
        <title>Genome-scale model development and genomic sequencing of the oleaginous clade Lipomyces.</title>
        <authorList>
            <person name="Czajka J.J."/>
            <person name="Han Y."/>
            <person name="Kim J."/>
            <person name="Mondo S.J."/>
            <person name="Hofstad B.A."/>
            <person name="Robles A."/>
            <person name="Haridas S."/>
            <person name="Riley R."/>
            <person name="LaButti K."/>
            <person name="Pangilinan J."/>
            <person name="Andreopoulos W."/>
            <person name="Lipzen A."/>
            <person name="Yan J."/>
            <person name="Wang M."/>
            <person name="Ng V."/>
            <person name="Grigoriev I.V."/>
            <person name="Spatafora J.W."/>
            <person name="Magnuson J.K."/>
            <person name="Baker S.E."/>
            <person name="Pomraning K.R."/>
        </authorList>
    </citation>
    <scope>NUCLEOTIDE SEQUENCE [LARGE SCALE GENOMIC DNA]</scope>
    <source>
        <strain evidence="2">CBS 7786</strain>
    </source>
</reference>
<gene>
    <name evidence="1" type="ORF">V1525DRAFT_411214</name>
</gene>
<evidence type="ECO:0000313" key="2">
    <source>
        <dbReference type="Proteomes" id="UP001433508"/>
    </source>
</evidence>
<organism evidence="1 2">
    <name type="scientific">Lipomyces kononenkoae</name>
    <name type="common">Yeast</name>
    <dbReference type="NCBI Taxonomy" id="34357"/>
    <lineage>
        <taxon>Eukaryota</taxon>
        <taxon>Fungi</taxon>
        <taxon>Dikarya</taxon>
        <taxon>Ascomycota</taxon>
        <taxon>Saccharomycotina</taxon>
        <taxon>Lipomycetes</taxon>
        <taxon>Lipomycetales</taxon>
        <taxon>Lipomycetaceae</taxon>
        <taxon>Lipomyces</taxon>
    </lineage>
</organism>
<keyword evidence="2" id="KW-1185">Reference proteome</keyword>